<dbReference type="AlphaFoldDB" id="A0A8D5U6T5"/>
<evidence type="ECO:0008006" key="4">
    <source>
        <dbReference type="Google" id="ProtNLM"/>
    </source>
</evidence>
<evidence type="ECO:0000313" key="2">
    <source>
        <dbReference type="EMBL" id="BCU70115.1"/>
    </source>
</evidence>
<name>A0A8D5U6T5_9CREN</name>
<dbReference type="InterPro" id="IPR009321">
    <property type="entry name" value="DUF973"/>
</dbReference>
<dbReference type="EMBL" id="AP024597">
    <property type="protein sequence ID" value="BCU70115.1"/>
    <property type="molecule type" value="Genomic_DNA"/>
</dbReference>
<gene>
    <name evidence="2" type="ORF">KN1_14120</name>
</gene>
<keyword evidence="3" id="KW-1185">Reference proteome</keyword>
<accession>A0A8D5U6T5</accession>
<organism evidence="2 3">
    <name type="scientific">Stygiolobus caldivivus</name>
    <dbReference type="NCBI Taxonomy" id="2824673"/>
    <lineage>
        <taxon>Archaea</taxon>
        <taxon>Thermoproteota</taxon>
        <taxon>Thermoprotei</taxon>
        <taxon>Sulfolobales</taxon>
        <taxon>Sulfolobaceae</taxon>
        <taxon>Stygiolobus</taxon>
    </lineage>
</organism>
<proteinExistence type="predicted"/>
<keyword evidence="1" id="KW-0472">Membrane</keyword>
<reference evidence="2 3" key="1">
    <citation type="submission" date="2021-04" db="EMBL/GenBank/DDBJ databases">
        <title>Complete genome sequence of Stygiolobus sp. KN-1.</title>
        <authorList>
            <person name="Nakamura K."/>
            <person name="Sakai H."/>
            <person name="Kurosawa N."/>
        </authorList>
    </citation>
    <scope>NUCLEOTIDE SEQUENCE [LARGE SCALE GENOMIC DNA]</scope>
    <source>
        <strain evidence="2 3">KN-1</strain>
    </source>
</reference>
<keyword evidence="1" id="KW-0812">Transmembrane</keyword>
<protein>
    <recommendedName>
        <fullName evidence="4">DUF973 family protein</fullName>
    </recommendedName>
</protein>
<evidence type="ECO:0000256" key="1">
    <source>
        <dbReference type="SAM" id="Phobius"/>
    </source>
</evidence>
<feature type="transmembrane region" description="Helical" evidence="1">
    <location>
        <begin position="175"/>
        <end position="201"/>
    </location>
</feature>
<feature type="transmembrane region" description="Helical" evidence="1">
    <location>
        <begin position="138"/>
        <end position="163"/>
    </location>
</feature>
<dbReference type="Proteomes" id="UP000825123">
    <property type="component" value="Chromosome"/>
</dbReference>
<keyword evidence="1" id="KW-1133">Transmembrane helix</keyword>
<sequence>MSHEKIWIMSYQEYSGLRKLRLASLFASISMLLVYVSILLGYTTLLNLITLIISFGFSGASAIALLLLVIAGVLPFIGVGIGLFSTFEMLFGFNDLSSNMEEARTGRWGVIFFLVGVILFAIYPIGVILLYVHVGAGLGIAIGGIVTGSVIIILGIILIGIGYHRVGIKYNENTVNVGGIITTILPFVGFIITYVGLGYLLRKPPFNQYQPYQYQPLIPPQQQPQARQPSSPLPIYQTGPVAVIKPDGTVSFTVFSYQPAQLVSATIEGTNYSTGSISPNFVQPNQPTNVTVSFGQVQLQQGSQYKIIMTAMVNGSPLQFPVIANT</sequence>
<evidence type="ECO:0000313" key="3">
    <source>
        <dbReference type="Proteomes" id="UP000825123"/>
    </source>
</evidence>
<dbReference type="Pfam" id="PF06157">
    <property type="entry name" value="DUF973"/>
    <property type="match status" value="1"/>
</dbReference>
<feature type="transmembrane region" description="Helical" evidence="1">
    <location>
        <begin position="108"/>
        <end position="132"/>
    </location>
</feature>
<feature type="transmembrane region" description="Helical" evidence="1">
    <location>
        <begin position="20"/>
        <end position="42"/>
    </location>
</feature>
<feature type="transmembrane region" description="Helical" evidence="1">
    <location>
        <begin position="62"/>
        <end position="87"/>
    </location>
</feature>
<dbReference type="KEGG" id="csty:KN1_14120"/>